<accession>A0AAE1BQW0</accession>
<dbReference type="EMBL" id="JAWQEG010006309">
    <property type="protein sequence ID" value="KAK3855203.1"/>
    <property type="molecule type" value="Genomic_DNA"/>
</dbReference>
<sequence>MWDTIKIWSRFDTPPSSTSAVQHFPHSPSTNRLSSPFTPHIPCNLSCRKGAPGTLGIEEASTSKGSKCRRLSPISPDDYSSGEESDNDYPEKETSYSSEDECDEPSDEESEQTSVTEEMQDDTTHQAGGHV</sequence>
<dbReference type="Proteomes" id="UP001286313">
    <property type="component" value="Unassembled WGS sequence"/>
</dbReference>
<feature type="compositionally biased region" description="Polar residues" evidence="1">
    <location>
        <begin position="14"/>
        <end position="37"/>
    </location>
</feature>
<evidence type="ECO:0000256" key="1">
    <source>
        <dbReference type="SAM" id="MobiDB-lite"/>
    </source>
</evidence>
<organism evidence="2 3">
    <name type="scientific">Petrolisthes cinctipes</name>
    <name type="common">Flat porcelain crab</name>
    <dbReference type="NCBI Taxonomy" id="88211"/>
    <lineage>
        <taxon>Eukaryota</taxon>
        <taxon>Metazoa</taxon>
        <taxon>Ecdysozoa</taxon>
        <taxon>Arthropoda</taxon>
        <taxon>Crustacea</taxon>
        <taxon>Multicrustacea</taxon>
        <taxon>Malacostraca</taxon>
        <taxon>Eumalacostraca</taxon>
        <taxon>Eucarida</taxon>
        <taxon>Decapoda</taxon>
        <taxon>Pleocyemata</taxon>
        <taxon>Anomura</taxon>
        <taxon>Galatheoidea</taxon>
        <taxon>Porcellanidae</taxon>
        <taxon>Petrolisthes</taxon>
    </lineage>
</organism>
<feature type="region of interest" description="Disordered" evidence="1">
    <location>
        <begin position="13"/>
        <end position="131"/>
    </location>
</feature>
<name>A0AAE1BQW0_PETCI</name>
<comment type="caution">
    <text evidence="2">The sequence shown here is derived from an EMBL/GenBank/DDBJ whole genome shotgun (WGS) entry which is preliminary data.</text>
</comment>
<evidence type="ECO:0000313" key="2">
    <source>
        <dbReference type="EMBL" id="KAK3855203.1"/>
    </source>
</evidence>
<gene>
    <name evidence="2" type="ORF">Pcinc_038379</name>
</gene>
<feature type="compositionally biased region" description="Acidic residues" evidence="1">
    <location>
        <begin position="98"/>
        <end position="111"/>
    </location>
</feature>
<protein>
    <submittedName>
        <fullName evidence="2">Uncharacterized protein</fullName>
    </submittedName>
</protein>
<proteinExistence type="predicted"/>
<evidence type="ECO:0000313" key="3">
    <source>
        <dbReference type="Proteomes" id="UP001286313"/>
    </source>
</evidence>
<reference evidence="2" key="1">
    <citation type="submission" date="2023-10" db="EMBL/GenBank/DDBJ databases">
        <title>Genome assemblies of two species of porcelain crab, Petrolisthes cinctipes and Petrolisthes manimaculis (Anomura: Porcellanidae).</title>
        <authorList>
            <person name="Angst P."/>
        </authorList>
    </citation>
    <scope>NUCLEOTIDE SEQUENCE</scope>
    <source>
        <strain evidence="2">PB745_01</strain>
        <tissue evidence="2">Gill</tissue>
    </source>
</reference>
<dbReference type="AlphaFoldDB" id="A0AAE1BQW0"/>
<keyword evidence="3" id="KW-1185">Reference proteome</keyword>